<evidence type="ECO:0000313" key="4">
    <source>
        <dbReference type="Proteomes" id="UP001242480"/>
    </source>
</evidence>
<protein>
    <submittedName>
        <fullName evidence="3">Aspartyl-tRNA(Asn)/glutamyl-tRNA(Gln) amidotransferase subunit A</fullName>
        <ecNumber evidence="3">6.3.5.6</ecNumber>
        <ecNumber evidence="3">6.3.5.7</ecNumber>
    </submittedName>
</protein>
<dbReference type="PANTHER" id="PTHR11895">
    <property type="entry name" value="TRANSAMIDASE"/>
    <property type="match status" value="1"/>
</dbReference>
<dbReference type="EC" id="6.3.5.6" evidence="3"/>
<accession>A0ABU0JF98</accession>
<dbReference type="SUPFAM" id="SSF75304">
    <property type="entry name" value="Amidase signature (AS) enzymes"/>
    <property type="match status" value="1"/>
</dbReference>
<dbReference type="Proteomes" id="UP001242480">
    <property type="component" value="Unassembled WGS sequence"/>
</dbReference>
<dbReference type="EMBL" id="JAUSVX010000011">
    <property type="protein sequence ID" value="MDQ0472171.1"/>
    <property type="molecule type" value="Genomic_DNA"/>
</dbReference>
<gene>
    <name evidence="3" type="ORF">QO011_005200</name>
</gene>
<dbReference type="GO" id="GO:0050566">
    <property type="term" value="F:asparaginyl-tRNA synthase (glutamine-hydrolyzing) activity"/>
    <property type="evidence" value="ECO:0007669"/>
    <property type="project" value="UniProtKB-EC"/>
</dbReference>
<evidence type="ECO:0000313" key="3">
    <source>
        <dbReference type="EMBL" id="MDQ0472171.1"/>
    </source>
</evidence>
<dbReference type="Gene3D" id="3.90.1300.10">
    <property type="entry name" value="Amidase signature (AS) domain"/>
    <property type="match status" value="1"/>
</dbReference>
<dbReference type="InterPro" id="IPR023631">
    <property type="entry name" value="Amidase_dom"/>
</dbReference>
<sequence length="455" mass="47333">MAIDIQGKSALQLAALLQAGALDAVALAEATLAAIETCDDRAIVIRPTPDRALKEAHAASRRLRDGRARSLLDGVPIGWKDLFDLEGEVTTVGSRVLAADPPAARDAAVVARLKEAGMVSVGRLNMTEFAFSGIGLNPHYGTPRNPHGRDTPRIPGGSSSASGVAVAKGLLPVAMGTDTGGSVRIPAAYNGVVGYKATRGRYPMDGVFPLATSLDSLGPLCRTVEDAVLVDAAMLGLPGPVIARGGLDDLRLVVPANVVLDDLKPAVATAFEAALGRLAARGARIERLNLPAFDALAELTRARGALVTAEAYAQHIERLTGPAAEEIDQRVVARARLGANISLPDYRAIIEARGRLIAETDALVGRETLVAFPTIAHVAPPIAALEEDVELFFKVNARTLRNTALGNFLDWCGVSIPCGTGEAGMPVGFLLSGLAGEDERLLAAALAAEATIRGD</sequence>
<comment type="caution">
    <text evidence="3">The sequence shown here is derived from an EMBL/GenBank/DDBJ whole genome shotgun (WGS) entry which is preliminary data.</text>
</comment>
<evidence type="ECO:0000256" key="1">
    <source>
        <dbReference type="SAM" id="MobiDB-lite"/>
    </source>
</evidence>
<dbReference type="RefSeq" id="WP_307278557.1">
    <property type="nucleotide sequence ID" value="NZ_JAUSVX010000011.1"/>
</dbReference>
<dbReference type="GO" id="GO:0050567">
    <property type="term" value="F:glutaminyl-tRNA synthase (glutamine-hydrolyzing) activity"/>
    <property type="evidence" value="ECO:0007669"/>
    <property type="project" value="UniProtKB-EC"/>
</dbReference>
<name>A0ABU0JF98_9HYPH</name>
<dbReference type="Pfam" id="PF01425">
    <property type="entry name" value="Amidase"/>
    <property type="match status" value="1"/>
</dbReference>
<dbReference type="InterPro" id="IPR036928">
    <property type="entry name" value="AS_sf"/>
</dbReference>
<dbReference type="NCBIfam" id="NF004766">
    <property type="entry name" value="PRK06102.1"/>
    <property type="match status" value="1"/>
</dbReference>
<keyword evidence="4" id="KW-1185">Reference proteome</keyword>
<organism evidence="3 4">
    <name type="scientific">Labrys wisconsinensis</name>
    <dbReference type="NCBI Taxonomy" id="425677"/>
    <lineage>
        <taxon>Bacteria</taxon>
        <taxon>Pseudomonadati</taxon>
        <taxon>Pseudomonadota</taxon>
        <taxon>Alphaproteobacteria</taxon>
        <taxon>Hyphomicrobiales</taxon>
        <taxon>Xanthobacteraceae</taxon>
        <taxon>Labrys</taxon>
    </lineage>
</organism>
<dbReference type="InterPro" id="IPR000120">
    <property type="entry name" value="Amidase"/>
</dbReference>
<proteinExistence type="predicted"/>
<feature type="region of interest" description="Disordered" evidence="1">
    <location>
        <begin position="140"/>
        <end position="161"/>
    </location>
</feature>
<keyword evidence="3" id="KW-0436">Ligase</keyword>
<reference evidence="3 4" key="1">
    <citation type="submission" date="2023-07" db="EMBL/GenBank/DDBJ databases">
        <title>Genomic Encyclopedia of Type Strains, Phase IV (KMG-IV): sequencing the most valuable type-strain genomes for metagenomic binning, comparative biology and taxonomic classification.</title>
        <authorList>
            <person name="Goeker M."/>
        </authorList>
    </citation>
    <scope>NUCLEOTIDE SEQUENCE [LARGE SCALE GENOMIC DNA]</scope>
    <source>
        <strain evidence="3 4">DSM 19619</strain>
    </source>
</reference>
<dbReference type="EC" id="6.3.5.7" evidence="3"/>
<dbReference type="NCBIfam" id="NF005460">
    <property type="entry name" value="PRK07056.1"/>
    <property type="match status" value="1"/>
</dbReference>
<evidence type="ECO:0000259" key="2">
    <source>
        <dbReference type="Pfam" id="PF01425"/>
    </source>
</evidence>
<feature type="domain" description="Amidase" evidence="2">
    <location>
        <begin position="27"/>
        <end position="442"/>
    </location>
</feature>
<dbReference type="PANTHER" id="PTHR11895:SF176">
    <property type="entry name" value="AMIDASE AMID-RELATED"/>
    <property type="match status" value="1"/>
</dbReference>